<evidence type="ECO:0000313" key="4">
    <source>
        <dbReference type="Proteomes" id="UP000609879"/>
    </source>
</evidence>
<dbReference type="Proteomes" id="UP000609879">
    <property type="component" value="Unassembled WGS sequence"/>
</dbReference>
<dbReference type="Gene3D" id="3.40.50.2020">
    <property type="match status" value="1"/>
</dbReference>
<evidence type="ECO:0000256" key="1">
    <source>
        <dbReference type="ARBA" id="ARBA00022553"/>
    </source>
</evidence>
<name>A0ABQ3XXF9_9ACTN</name>
<keyword evidence="2" id="KW-0007">Acetylation</keyword>
<comment type="caution">
    <text evidence="3">The sequence shown here is derived from an EMBL/GenBank/DDBJ whole genome shotgun (WGS) entry which is preliminary data.</text>
</comment>
<dbReference type="PANTHER" id="PTHR28623">
    <property type="entry name" value="PROTEIN FAM118B"/>
    <property type="match status" value="1"/>
</dbReference>
<reference evidence="3 4" key="1">
    <citation type="submission" date="2021-01" db="EMBL/GenBank/DDBJ databases">
        <title>Whole genome shotgun sequence of Actinoplanes deccanensis NBRC 13994.</title>
        <authorList>
            <person name="Komaki H."/>
            <person name="Tamura T."/>
        </authorList>
    </citation>
    <scope>NUCLEOTIDE SEQUENCE [LARGE SCALE GENOMIC DNA]</scope>
    <source>
        <strain evidence="3 4">NBRC 13994</strain>
    </source>
</reference>
<dbReference type="PANTHER" id="PTHR28623:SF2">
    <property type="entry name" value="PROTEIN FAM118A"/>
    <property type="match status" value="1"/>
</dbReference>
<dbReference type="RefSeq" id="WP_203760391.1">
    <property type="nucleotide sequence ID" value="NZ_BAAABO010000025.1"/>
</dbReference>
<evidence type="ECO:0008006" key="5">
    <source>
        <dbReference type="Google" id="ProtNLM"/>
    </source>
</evidence>
<dbReference type="Pfam" id="PF13289">
    <property type="entry name" value="SIR2_2"/>
    <property type="match status" value="1"/>
</dbReference>
<keyword evidence="4" id="KW-1185">Reference proteome</keyword>
<dbReference type="SUPFAM" id="SSF53271">
    <property type="entry name" value="PRTase-like"/>
    <property type="match status" value="1"/>
</dbReference>
<dbReference type="InterPro" id="IPR029057">
    <property type="entry name" value="PRTase-like"/>
</dbReference>
<dbReference type="EMBL" id="BOMI01000015">
    <property type="protein sequence ID" value="GID72436.1"/>
    <property type="molecule type" value="Genomic_DNA"/>
</dbReference>
<proteinExistence type="predicted"/>
<gene>
    <name evidence="3" type="ORF">Ade02nite_10770</name>
</gene>
<protein>
    <recommendedName>
        <fullName evidence="5">SIR2-like domain-containing protein</fullName>
    </recommendedName>
</protein>
<sequence length="463" mass="50917">MSSYLRSELVSAIQHGNMVFIVGAGASMHATNGVPEASWTGLVEAGIQRCADLDTSLPKTWARTRLRSLKGPDPSQMIAVAQEVETFLKRMPGRHYSKWLSDTVGRLRIDNPTLVDALLSSGAPLMTTNYDSLLELGTKREAVTWSQFADMQAEMLEPGRYVVHLHGHWRHPESVVFGYDSYAGVIGDPASQAFLRAMLTVKSVAFVGFGQGISDPNFTALTTWLTTALRSTGVAPVILVRNQELAATRARCEPLGINAIPYGDDFADLPLYIADMVTEARVNGNRAATIDFGWDAISAKLMRLQRRITRSFVPDFIVATSGPGNFAPAYCLANWGDEPPLLSAVCFPRKPNRSDRNIAFEDVADASGWVHFTSTKWDVYLPNLIRHFPSGSRALIFDDRVVGGRTQPGIAKILEGFGYEVRRAALVVDPSCADSVDFYEEVVDGDFTFPWGGRYGRGERTTR</sequence>
<dbReference type="InterPro" id="IPR038916">
    <property type="entry name" value="FAM118"/>
</dbReference>
<keyword evidence="1" id="KW-0597">Phosphoprotein</keyword>
<organism evidence="3 4">
    <name type="scientific">Paractinoplanes deccanensis</name>
    <dbReference type="NCBI Taxonomy" id="113561"/>
    <lineage>
        <taxon>Bacteria</taxon>
        <taxon>Bacillati</taxon>
        <taxon>Actinomycetota</taxon>
        <taxon>Actinomycetes</taxon>
        <taxon>Micromonosporales</taxon>
        <taxon>Micromonosporaceae</taxon>
        <taxon>Paractinoplanes</taxon>
    </lineage>
</organism>
<evidence type="ECO:0000313" key="3">
    <source>
        <dbReference type="EMBL" id="GID72436.1"/>
    </source>
</evidence>
<accession>A0ABQ3XXF9</accession>
<evidence type="ECO:0000256" key="2">
    <source>
        <dbReference type="ARBA" id="ARBA00022990"/>
    </source>
</evidence>